<dbReference type="RefSeq" id="WP_156354063.1">
    <property type="nucleotide sequence ID" value="NZ_CACRST010000014.1"/>
</dbReference>
<gene>
    <name evidence="2" type="ORF">BGLFYP119_01746</name>
</gene>
<evidence type="ECO:0000313" key="2">
    <source>
        <dbReference type="EMBL" id="VYT08588.1"/>
    </source>
</evidence>
<keyword evidence="1" id="KW-0472">Membrane</keyword>
<sequence length="84" mass="9553">MSQKKVDNYKKSKANRSKEQKKELFYDWLEKVVGVLVCVALVAWIGYSVYDKVEEKKGSVVTETSVDVSALENYLSELDADTVE</sequence>
<keyword evidence="1" id="KW-1133">Transmembrane helix</keyword>
<accession>A0A6N2TSI5</accession>
<feature type="transmembrane region" description="Helical" evidence="1">
    <location>
        <begin position="32"/>
        <end position="50"/>
    </location>
</feature>
<keyword evidence="1" id="KW-0812">Transmembrane</keyword>
<protein>
    <submittedName>
        <fullName evidence="2">Uncharacterized protein</fullName>
    </submittedName>
</protein>
<evidence type="ECO:0000256" key="1">
    <source>
        <dbReference type="SAM" id="Phobius"/>
    </source>
</evidence>
<proteinExistence type="predicted"/>
<reference evidence="2" key="1">
    <citation type="submission" date="2019-11" db="EMBL/GenBank/DDBJ databases">
        <authorList>
            <person name="Feng L."/>
        </authorList>
    </citation>
    <scope>NUCLEOTIDE SEQUENCE</scope>
    <source>
        <strain evidence="2">BgluceraseaLFYP119</strain>
    </source>
</reference>
<name>A0A6N2TSI5_9FIRM</name>
<dbReference type="AlphaFoldDB" id="A0A6N2TSI5"/>
<organism evidence="2">
    <name type="scientific">Blautia glucerasea</name>
    <dbReference type="NCBI Taxonomy" id="536633"/>
    <lineage>
        <taxon>Bacteria</taxon>
        <taxon>Bacillati</taxon>
        <taxon>Bacillota</taxon>
        <taxon>Clostridia</taxon>
        <taxon>Lachnospirales</taxon>
        <taxon>Lachnospiraceae</taxon>
        <taxon>Blautia</taxon>
    </lineage>
</organism>
<dbReference type="EMBL" id="CACRST010000014">
    <property type="protein sequence ID" value="VYT08588.1"/>
    <property type="molecule type" value="Genomic_DNA"/>
</dbReference>